<organism evidence="2 3">
    <name type="scientific">Coniochaeta ligniaria NRRL 30616</name>
    <dbReference type="NCBI Taxonomy" id="1408157"/>
    <lineage>
        <taxon>Eukaryota</taxon>
        <taxon>Fungi</taxon>
        <taxon>Dikarya</taxon>
        <taxon>Ascomycota</taxon>
        <taxon>Pezizomycotina</taxon>
        <taxon>Sordariomycetes</taxon>
        <taxon>Sordariomycetidae</taxon>
        <taxon>Coniochaetales</taxon>
        <taxon>Coniochaetaceae</taxon>
        <taxon>Coniochaeta</taxon>
    </lineage>
</organism>
<dbReference type="AlphaFoldDB" id="A0A1J7I3T2"/>
<sequence length="180" mass="20317">MSTGHSIPWRRRGGQNYPVTSDSGIMRKTPGRQDTPWSLDCQQRVLKPSNELHREARVSRVWVEATCRRYGEGCSIHSANKLTMNLSTGCAAQKTCTVFTKMQRYRYDTECSVTHRYGHLEKAHRAVSRRLHAGTSGQHRAVAARSPGTSCEFFSYVERKVGGCYSTCSQNTDTERLPLT</sequence>
<evidence type="ECO:0000313" key="3">
    <source>
        <dbReference type="Proteomes" id="UP000182658"/>
    </source>
</evidence>
<proteinExistence type="predicted"/>
<keyword evidence="3" id="KW-1185">Reference proteome</keyword>
<accession>A0A1J7I3T2</accession>
<gene>
    <name evidence="2" type="ORF">CONLIGDRAFT_368097</name>
</gene>
<protein>
    <submittedName>
        <fullName evidence="2">Uncharacterized protein</fullName>
    </submittedName>
</protein>
<dbReference type="EMBL" id="KV875149">
    <property type="protein sequence ID" value="OIW22149.1"/>
    <property type="molecule type" value="Genomic_DNA"/>
</dbReference>
<evidence type="ECO:0000256" key="1">
    <source>
        <dbReference type="SAM" id="MobiDB-lite"/>
    </source>
</evidence>
<dbReference type="InParanoid" id="A0A1J7I3T2"/>
<feature type="region of interest" description="Disordered" evidence="1">
    <location>
        <begin position="1"/>
        <end position="33"/>
    </location>
</feature>
<evidence type="ECO:0000313" key="2">
    <source>
        <dbReference type="EMBL" id="OIW22149.1"/>
    </source>
</evidence>
<name>A0A1J7I3T2_9PEZI</name>
<dbReference type="Proteomes" id="UP000182658">
    <property type="component" value="Unassembled WGS sequence"/>
</dbReference>
<reference evidence="2 3" key="1">
    <citation type="submission" date="2016-10" db="EMBL/GenBank/DDBJ databases">
        <title>Draft genome sequence of Coniochaeta ligniaria NRRL30616, a lignocellulolytic fungus for bioabatement of inhibitors in plant biomass hydrolysates.</title>
        <authorList>
            <consortium name="DOE Joint Genome Institute"/>
            <person name="Jimenez D.J."/>
            <person name="Hector R.E."/>
            <person name="Riley R."/>
            <person name="Sun H."/>
            <person name="Grigoriev I.V."/>
            <person name="Van Elsas J.D."/>
            <person name="Nichols N.N."/>
        </authorList>
    </citation>
    <scope>NUCLEOTIDE SEQUENCE [LARGE SCALE GENOMIC DNA]</scope>
    <source>
        <strain evidence="2 3">NRRL 30616</strain>
    </source>
</reference>